<feature type="binding site" evidence="12">
    <location>
        <position position="596"/>
    </location>
    <ligand>
        <name>Zn(2+)</name>
        <dbReference type="ChEBI" id="CHEBI:29105"/>
    </ligand>
</feature>
<comment type="function">
    <text evidence="12">Catalyzes the attachment of alanine to tRNA(Ala) in a two-step reaction: alanine is first activated by ATP to form Ala-AMP and then transferred to the acceptor end of tRNA(Ala). Also edits incorrectly charged Ser-tRNA(Ala) and Gly-tRNA(Ala) via its editing domain.</text>
</comment>
<dbReference type="PROSITE" id="PS50860">
    <property type="entry name" value="AA_TRNA_LIGASE_II_ALA"/>
    <property type="match status" value="1"/>
</dbReference>
<dbReference type="Gene3D" id="2.40.30.130">
    <property type="match status" value="1"/>
</dbReference>
<evidence type="ECO:0000259" key="14">
    <source>
        <dbReference type="PROSITE" id="PS50860"/>
    </source>
</evidence>
<dbReference type="PRINTS" id="PR00980">
    <property type="entry name" value="TRNASYNTHALA"/>
</dbReference>
<dbReference type="EMBL" id="LT671858">
    <property type="protein sequence ID" value="SIM41208.1"/>
    <property type="molecule type" value="Genomic_DNA"/>
</dbReference>
<dbReference type="GO" id="GO:0002161">
    <property type="term" value="F:aminoacyl-tRNA deacylase activity"/>
    <property type="evidence" value="ECO:0007669"/>
    <property type="project" value="TreeGrafter"/>
</dbReference>
<dbReference type="HAMAP" id="MF_00036_A">
    <property type="entry name" value="Ala_tRNA_synth_A"/>
    <property type="match status" value="1"/>
</dbReference>
<dbReference type="Gene3D" id="3.30.980.10">
    <property type="entry name" value="Threonyl-trna Synthetase, Chain A, domain 2"/>
    <property type="match status" value="1"/>
</dbReference>
<keyword evidence="7 12" id="KW-0862">Zinc</keyword>
<dbReference type="SUPFAM" id="SSF55681">
    <property type="entry name" value="Class II aaRS and biotin synthetases"/>
    <property type="match status" value="1"/>
</dbReference>
<evidence type="ECO:0000256" key="5">
    <source>
        <dbReference type="ARBA" id="ARBA00022723"/>
    </source>
</evidence>
<dbReference type="Pfam" id="PF01411">
    <property type="entry name" value="tRNA-synt_2c"/>
    <property type="match status" value="1"/>
</dbReference>
<dbReference type="OrthoDB" id="7506at2157"/>
<keyword evidence="9 12" id="KW-0694">RNA-binding</keyword>
<dbReference type="SUPFAM" id="SSF55186">
    <property type="entry name" value="ThrRS/AlaRS common domain"/>
    <property type="match status" value="1"/>
</dbReference>
<dbReference type="InterPro" id="IPR018164">
    <property type="entry name" value="Ala-tRNA-synth_IIc_N"/>
</dbReference>
<evidence type="ECO:0000256" key="10">
    <source>
        <dbReference type="ARBA" id="ARBA00022917"/>
    </source>
</evidence>
<comment type="subcellular location">
    <subcellularLocation>
        <location evidence="12">Cytoplasm</location>
    </subcellularLocation>
</comment>
<feature type="binding site" evidence="12">
    <location>
        <position position="700"/>
    </location>
    <ligand>
        <name>Zn(2+)</name>
        <dbReference type="ChEBI" id="CHEBI:29105"/>
    </ligand>
</feature>
<sequence>MDNEIESEGPFQLAFFKENDFHRKQCISCKNFFWTQSSDRVTCGDPPCDSYGFIGNPAGKGPLSPDQVRTEFINYFSKDHRYIKPYPVVPRWRDDVLLVNASIYDFQPHVTSGLVPPPGNPLVMSQPSIRMNDLDLVGVSGRHLTCFEMLCHDSFNNSRESHYWKEGTVSRCDGFLSEVVGIKRGEISYKEKPWSGGGNAGDALEVFVRGLEVGTLVFMDLREDPEGPIEIEGSTYSKMEMNIVDTGYGLERISWVTQGSPTVYDSTYGSVISHILTRSGVEMENISEMGAITQIYSSDPDRLPSEIEKEVRKVVRDDLSFSWDHVEKIRQAYVLGDHARSILLLSRDYVIPSNVKVGYLFRLLLRRSFRAIDHLHFKGSLMEIIKLQASNMKGIVDDFPEQFLQEIIDEERDKYEKSLEKGIEIVKRILKKKGAMDFSDLEMLYDSHGLVPDFVSQIMKEQGKELIIPPDFHARIVERHTGKEKIIKAKEEVSIFRGLETRPLYYDDPNMLEFTCIILDSSDDLIVTNQTAFYPTGGGQPFDTGYFQVGSKKYSVIDVYKDGNAVVHKIVGHIEKGTRVKGYVDGTRRKQLMVHHTSTHLLLGTLRKLLGEQVWQAGAQKGVESSRIDITYNGKITDETIRLIEHECLARITENRKVTSRFMDWNKAIETYGFRLFEGGVPLSGKLRVVEIEGVDVEGCGGTHLSGTGEIGFLKILKVESIQEGIFRFTFAAGNAALNYVESIESDLTRIKNIVRSTEDTVQKVEKSIEELIRLREEITVANKEILTHLFDSARKLVLCGTNAWIVDLEKDELLKLAVPIALSKPDSFILSTKEKKTVVGRNKDELQKIVKCISKIEWDGKGQVIPIGLNQLKSENLIN</sequence>
<accession>A0A1N5SZ57</accession>
<dbReference type="InterPro" id="IPR022429">
    <property type="entry name" value="Ala-tRNA_lgiase_arc"/>
</dbReference>
<evidence type="ECO:0000313" key="15">
    <source>
        <dbReference type="EMBL" id="SIM41208.1"/>
    </source>
</evidence>
<reference evidence="17" key="2">
    <citation type="submission" date="2016-06" db="EMBL/GenBank/DDBJ databases">
        <authorList>
            <person name="Toshchakov V.S."/>
        </authorList>
    </citation>
    <scope>NUCLEOTIDE SEQUENCE [LARGE SCALE GENOMIC DNA]</scope>
    <source>
        <strain>PM4 (JCM 30641</strain>
        <strain evidence="17">\VKM B-2940)</strain>
    </source>
</reference>
<dbReference type="GO" id="GO:0000049">
    <property type="term" value="F:tRNA binding"/>
    <property type="evidence" value="ECO:0007669"/>
    <property type="project" value="UniProtKB-KW"/>
</dbReference>
<evidence type="ECO:0000256" key="1">
    <source>
        <dbReference type="ARBA" id="ARBA00008226"/>
    </source>
</evidence>
<evidence type="ECO:0000256" key="2">
    <source>
        <dbReference type="ARBA" id="ARBA00022490"/>
    </source>
</evidence>
<evidence type="ECO:0000256" key="3">
    <source>
        <dbReference type="ARBA" id="ARBA00022555"/>
    </source>
</evidence>
<dbReference type="STRING" id="1673428.CPM_0376"/>
<evidence type="ECO:0000313" key="18">
    <source>
        <dbReference type="Proteomes" id="UP000195607"/>
    </source>
</evidence>
<feature type="binding site" evidence="12">
    <location>
        <position position="704"/>
    </location>
    <ligand>
        <name>Zn(2+)</name>
        <dbReference type="ChEBI" id="CHEBI:29105"/>
    </ligand>
</feature>
<keyword evidence="11 12" id="KW-0030">Aminoacyl-tRNA synthetase</keyword>
<keyword evidence="6 12" id="KW-0547">Nucleotide-binding</keyword>
<organism evidence="15 18">
    <name type="scientific">Cuniculiplasma divulgatum</name>
    <dbReference type="NCBI Taxonomy" id="1673428"/>
    <lineage>
        <taxon>Archaea</taxon>
        <taxon>Methanobacteriati</taxon>
        <taxon>Thermoplasmatota</taxon>
        <taxon>Thermoplasmata</taxon>
        <taxon>Thermoplasmatales</taxon>
        <taxon>Cuniculiplasmataceae</taxon>
        <taxon>Cuniculiplasma</taxon>
    </lineage>
</organism>
<dbReference type="Proteomes" id="UP000187822">
    <property type="component" value="Chromosome I"/>
</dbReference>
<dbReference type="RefSeq" id="WP_083705191.1">
    <property type="nucleotide sequence ID" value="NZ_LT671858.1"/>
</dbReference>
<keyword evidence="4 12" id="KW-0436">Ligase</keyword>
<keyword evidence="3 12" id="KW-0820">tRNA-binding</keyword>
<dbReference type="PANTHER" id="PTHR11777">
    <property type="entry name" value="ALANYL-TRNA SYNTHETASE"/>
    <property type="match status" value="1"/>
</dbReference>
<evidence type="ECO:0000256" key="9">
    <source>
        <dbReference type="ARBA" id="ARBA00022884"/>
    </source>
</evidence>
<comment type="cofactor">
    <cofactor evidence="12">
        <name>Zn(2+)</name>
        <dbReference type="ChEBI" id="CHEBI:29105"/>
    </cofactor>
    <text evidence="12">Binds 1 zinc ion per subunit.</text>
</comment>
<dbReference type="AlphaFoldDB" id="A0A1N5SZ57"/>
<comment type="similarity">
    <text evidence="1 12">Belongs to the class-II aminoacyl-tRNA synthetase family.</text>
</comment>
<proteinExistence type="inferred from homology"/>
<dbReference type="GO" id="GO:0006419">
    <property type="term" value="P:alanyl-tRNA aminoacylation"/>
    <property type="evidence" value="ECO:0007669"/>
    <property type="project" value="UniProtKB-UniRule"/>
</dbReference>
<keyword evidence="5 12" id="KW-0479">Metal-binding</keyword>
<reference evidence="15 18" key="1">
    <citation type="submission" date="2016-04" db="EMBL/GenBank/DDBJ databases">
        <authorList>
            <person name="Evans L.H."/>
            <person name="Alamgir A."/>
            <person name="Owens N."/>
            <person name="Weber N.D."/>
            <person name="Virtaneva K."/>
            <person name="Barbian K."/>
            <person name="Babar A."/>
            <person name="Rosenke K."/>
        </authorList>
    </citation>
    <scope>NUCLEOTIDE SEQUENCE [LARGE SCALE GENOMIC DNA]</scope>
    <source>
        <strain evidence="15">S5</strain>
        <strain evidence="18">S5(T) (JCM 30642 \VKM B-2941)</strain>
    </source>
</reference>
<keyword evidence="2 12" id="KW-0963">Cytoplasm</keyword>
<dbReference type="EMBL" id="LT719092">
    <property type="protein sequence ID" value="SJK84261.1"/>
    <property type="molecule type" value="Genomic_DNA"/>
</dbReference>
<reference evidence="16" key="3">
    <citation type="submission" date="2016-06" db="EMBL/GenBank/DDBJ databases">
        <authorList>
            <person name="Olsen C.W."/>
            <person name="Carey S."/>
            <person name="Hinshaw L."/>
            <person name="Karasin A.I."/>
        </authorList>
    </citation>
    <scope>NUCLEOTIDE SEQUENCE [LARGE SCALE GENOMIC DNA]</scope>
    <source>
        <strain evidence="16">PM4</strain>
    </source>
</reference>
<dbReference type="GO" id="GO:0008270">
    <property type="term" value="F:zinc ion binding"/>
    <property type="evidence" value="ECO:0007669"/>
    <property type="project" value="UniProtKB-UniRule"/>
</dbReference>
<dbReference type="GO" id="GO:0005737">
    <property type="term" value="C:cytoplasm"/>
    <property type="evidence" value="ECO:0007669"/>
    <property type="project" value="UniProtKB-SubCell"/>
</dbReference>
<evidence type="ECO:0000256" key="7">
    <source>
        <dbReference type="ARBA" id="ARBA00022833"/>
    </source>
</evidence>
<dbReference type="FunFam" id="3.30.980.10:FF:000004">
    <property type="entry name" value="Alanine--tRNA ligase, cytoplasmic"/>
    <property type="match status" value="1"/>
</dbReference>
<dbReference type="Pfam" id="PF07973">
    <property type="entry name" value="tRNA_SAD"/>
    <property type="match status" value="1"/>
</dbReference>
<name>A0A1N5SZ57_9ARCH</name>
<protein>
    <recommendedName>
        <fullName evidence="12">Alanine--tRNA ligase</fullName>
        <ecNumber evidence="12">6.1.1.7</ecNumber>
    </recommendedName>
    <alternativeName>
        <fullName evidence="12">Alanyl-tRNA synthetase</fullName>
        <shortName evidence="12">AlaRS</shortName>
    </alternativeName>
</protein>
<evidence type="ECO:0000256" key="6">
    <source>
        <dbReference type="ARBA" id="ARBA00022741"/>
    </source>
</evidence>
<evidence type="ECO:0000256" key="4">
    <source>
        <dbReference type="ARBA" id="ARBA00022598"/>
    </source>
</evidence>
<dbReference type="InterPro" id="IPR012947">
    <property type="entry name" value="tRNA_SAD"/>
</dbReference>
<dbReference type="GO" id="GO:0005524">
    <property type="term" value="F:ATP binding"/>
    <property type="evidence" value="ECO:0007669"/>
    <property type="project" value="UniProtKB-UniRule"/>
</dbReference>
<dbReference type="InterPro" id="IPR018163">
    <property type="entry name" value="Thr/Ala-tRNA-synth_IIc_edit"/>
</dbReference>
<keyword evidence="13" id="KW-0175">Coiled coil</keyword>
<dbReference type="InterPro" id="IPR018162">
    <property type="entry name" value="Ala-tRNA-ligase_IIc_anticod-bd"/>
</dbReference>
<dbReference type="KEGG" id="cdiv:CPM_0376"/>
<evidence type="ECO:0000313" key="17">
    <source>
        <dbReference type="Proteomes" id="UP000187822"/>
    </source>
</evidence>
<dbReference type="GO" id="GO:0004813">
    <property type="term" value="F:alanine-tRNA ligase activity"/>
    <property type="evidence" value="ECO:0007669"/>
    <property type="project" value="UniProtKB-UniRule"/>
</dbReference>
<dbReference type="GeneID" id="41587707"/>
<dbReference type="Gene3D" id="3.30.930.10">
    <property type="entry name" value="Bira Bifunctional Protein, Domain 2"/>
    <property type="match status" value="1"/>
</dbReference>
<feature type="binding site" evidence="12">
    <location>
        <position position="600"/>
    </location>
    <ligand>
        <name>Zn(2+)</name>
        <dbReference type="ChEBI" id="CHEBI:29105"/>
    </ligand>
</feature>
<dbReference type="PANTHER" id="PTHR11777:SF9">
    <property type="entry name" value="ALANINE--TRNA LIGASE, CYTOPLASMIC"/>
    <property type="match status" value="1"/>
</dbReference>
<dbReference type="InterPro" id="IPR045864">
    <property type="entry name" value="aa-tRNA-synth_II/BPL/LPL"/>
</dbReference>
<dbReference type="NCBIfam" id="TIGR03683">
    <property type="entry name" value="A-tRNA_syn_arch"/>
    <property type="match status" value="1"/>
</dbReference>
<keyword evidence="17" id="KW-1185">Reference proteome</keyword>
<dbReference type="NCBIfam" id="TIGR00344">
    <property type="entry name" value="alaS"/>
    <property type="match status" value="1"/>
</dbReference>
<evidence type="ECO:0000256" key="13">
    <source>
        <dbReference type="SAM" id="Coils"/>
    </source>
</evidence>
<evidence type="ECO:0000256" key="11">
    <source>
        <dbReference type="ARBA" id="ARBA00023146"/>
    </source>
</evidence>
<dbReference type="SMART" id="SM00863">
    <property type="entry name" value="tRNA_SAD"/>
    <property type="match status" value="1"/>
</dbReference>
<dbReference type="EC" id="6.1.1.7" evidence="12"/>
<keyword evidence="10 12" id="KW-0648">Protein biosynthesis</keyword>
<dbReference type="InterPro" id="IPR002318">
    <property type="entry name" value="Ala-tRNA-lgiase_IIc"/>
</dbReference>
<evidence type="ECO:0000256" key="12">
    <source>
        <dbReference type="HAMAP-Rule" id="MF_00036"/>
    </source>
</evidence>
<dbReference type="SUPFAM" id="SSF101353">
    <property type="entry name" value="Putative anticodon-binding domain of alanyl-tRNA synthetase (AlaRS)"/>
    <property type="match status" value="1"/>
</dbReference>
<comment type="domain">
    <text evidence="12">Consists of three domains; the N-terminal catalytic domain, the editing domain and the C-terminal C-Ala domain. The editing domain removes incorrectly charged amino acids, while the C-Ala domain, along with tRNA(Ala), serves as a bridge to cooperatively bring together the editing and aminoacylation centers thus stimulating deacylation of misacylated tRNAs.</text>
</comment>
<dbReference type="Proteomes" id="UP000195607">
    <property type="component" value="Chromosome I"/>
</dbReference>
<feature type="domain" description="Alanyl-transfer RNA synthetases family profile" evidence="14">
    <location>
        <begin position="63"/>
        <end position="743"/>
    </location>
</feature>
<dbReference type="InterPro" id="IPR018165">
    <property type="entry name" value="Ala-tRNA-synth_IIc_core"/>
</dbReference>
<keyword evidence="8 12" id="KW-0067">ATP-binding</keyword>
<feature type="coiled-coil region" evidence="13">
    <location>
        <begin position="755"/>
        <end position="785"/>
    </location>
</feature>
<dbReference type="InterPro" id="IPR009000">
    <property type="entry name" value="Transl_B-barrel_sf"/>
</dbReference>
<gene>
    <name evidence="12" type="primary">alaS</name>
    <name evidence="16" type="ORF">CPM_0376</name>
    <name evidence="15" type="ORF">CSP5_0404</name>
</gene>
<evidence type="ECO:0000313" key="16">
    <source>
        <dbReference type="EMBL" id="SJK84261.1"/>
    </source>
</evidence>
<evidence type="ECO:0000256" key="8">
    <source>
        <dbReference type="ARBA" id="ARBA00022840"/>
    </source>
</evidence>
<comment type="catalytic activity">
    <reaction evidence="12">
        <text>tRNA(Ala) + L-alanine + ATP = L-alanyl-tRNA(Ala) + AMP + diphosphate</text>
        <dbReference type="Rhea" id="RHEA:12540"/>
        <dbReference type="Rhea" id="RHEA-COMP:9657"/>
        <dbReference type="Rhea" id="RHEA-COMP:9923"/>
        <dbReference type="ChEBI" id="CHEBI:30616"/>
        <dbReference type="ChEBI" id="CHEBI:33019"/>
        <dbReference type="ChEBI" id="CHEBI:57972"/>
        <dbReference type="ChEBI" id="CHEBI:78442"/>
        <dbReference type="ChEBI" id="CHEBI:78497"/>
        <dbReference type="ChEBI" id="CHEBI:456215"/>
        <dbReference type="EC" id="6.1.1.7"/>
    </reaction>
</comment>
<dbReference type="InterPro" id="IPR050058">
    <property type="entry name" value="Ala-tRNA_ligase"/>
</dbReference>
<dbReference type="SUPFAM" id="SSF50447">
    <property type="entry name" value="Translation proteins"/>
    <property type="match status" value="1"/>
</dbReference>